<dbReference type="OrthoDB" id="1470350at2759"/>
<organism evidence="2 3">
    <name type="scientific">Colletotrichum orchidophilum</name>
    <dbReference type="NCBI Taxonomy" id="1209926"/>
    <lineage>
        <taxon>Eukaryota</taxon>
        <taxon>Fungi</taxon>
        <taxon>Dikarya</taxon>
        <taxon>Ascomycota</taxon>
        <taxon>Pezizomycotina</taxon>
        <taxon>Sordariomycetes</taxon>
        <taxon>Hypocreomycetidae</taxon>
        <taxon>Glomerellales</taxon>
        <taxon>Glomerellaceae</taxon>
        <taxon>Colletotrichum</taxon>
    </lineage>
</organism>
<sequence>MAQARERLRDPTQDGQPRLTLQMNRPKDVHLKWTRQ</sequence>
<evidence type="ECO:0000256" key="1">
    <source>
        <dbReference type="SAM" id="MobiDB-lite"/>
    </source>
</evidence>
<dbReference type="AlphaFoldDB" id="A0A1G4BM73"/>
<keyword evidence="3" id="KW-1185">Reference proteome</keyword>
<reference evidence="2 3" key="1">
    <citation type="submission" date="2016-09" db="EMBL/GenBank/DDBJ databases">
        <authorList>
            <person name="Capua I."/>
            <person name="De Benedictis P."/>
            <person name="Joannis T."/>
            <person name="Lombin L.H."/>
            <person name="Cattoli G."/>
        </authorList>
    </citation>
    <scope>NUCLEOTIDE SEQUENCE [LARGE SCALE GENOMIC DNA]</scope>
    <source>
        <strain evidence="2 3">IMI 309357</strain>
    </source>
</reference>
<protein>
    <submittedName>
        <fullName evidence="2">Uncharacterized protein</fullName>
    </submittedName>
</protein>
<feature type="region of interest" description="Disordered" evidence="1">
    <location>
        <begin position="1"/>
        <end position="36"/>
    </location>
</feature>
<feature type="compositionally biased region" description="Polar residues" evidence="1">
    <location>
        <begin position="13"/>
        <end position="23"/>
    </location>
</feature>
<feature type="compositionally biased region" description="Basic and acidic residues" evidence="1">
    <location>
        <begin position="25"/>
        <end position="36"/>
    </location>
</feature>
<evidence type="ECO:0000313" key="2">
    <source>
        <dbReference type="EMBL" id="OHF02541.1"/>
    </source>
</evidence>
<dbReference type="GeneID" id="34555397"/>
<accession>A0A1G4BM73</accession>
<proteinExistence type="predicted"/>
<dbReference type="Proteomes" id="UP000176998">
    <property type="component" value="Unassembled WGS sequence"/>
</dbReference>
<dbReference type="RefSeq" id="XP_022479681.1">
    <property type="nucleotide sequence ID" value="XM_022613887.1"/>
</dbReference>
<name>A0A1G4BM73_9PEZI</name>
<evidence type="ECO:0000313" key="3">
    <source>
        <dbReference type="Proteomes" id="UP000176998"/>
    </source>
</evidence>
<feature type="compositionally biased region" description="Basic and acidic residues" evidence="1">
    <location>
        <begin position="1"/>
        <end position="12"/>
    </location>
</feature>
<dbReference type="EMBL" id="MJBS01000012">
    <property type="protein sequence ID" value="OHF02541.1"/>
    <property type="molecule type" value="Genomic_DNA"/>
</dbReference>
<comment type="caution">
    <text evidence="2">The sequence shown here is derived from an EMBL/GenBank/DDBJ whole genome shotgun (WGS) entry which is preliminary data.</text>
</comment>
<gene>
    <name evidence="2" type="ORF">CORC01_02236</name>
</gene>